<accession>A0A6C0AXB3</accession>
<proteinExistence type="predicted"/>
<evidence type="ECO:0000313" key="2">
    <source>
        <dbReference type="EMBL" id="QHS83901.1"/>
    </source>
</evidence>
<name>A0A6C0AXB3_9ZZZZ</name>
<feature type="compositionally biased region" description="Basic residues" evidence="1">
    <location>
        <begin position="222"/>
        <end position="251"/>
    </location>
</feature>
<protein>
    <submittedName>
        <fullName evidence="2">Uncharacterized protein</fullName>
    </submittedName>
</protein>
<dbReference type="AlphaFoldDB" id="A0A6C0AXB3"/>
<sequence>MSNVYNTSKFNFQKNKWLYYYLKKFVFSNKSIKNLEDVKELSIDLLDSIFRKKGFSKHKRENWLLCAQSNKCSSDCRDSNGFKTDYEKRIKSVKCIPKTRKMNPKFKNKDHVNYESHYQYAYLFLKNYNSIIYTLNEYNKHDTKNDKILESIIYRSDTNMVQSITKSYDINNQREYNELTKKIESFYPDVKRRRENSTLNLTPKTISVVDYESEFDKLAKKLRKENKKGGKKNNTKKNSRKKRNSTKKTRKNLPFFFF</sequence>
<reference evidence="2" key="1">
    <citation type="journal article" date="2020" name="Nature">
        <title>Giant virus diversity and host interactions through global metagenomics.</title>
        <authorList>
            <person name="Schulz F."/>
            <person name="Roux S."/>
            <person name="Paez-Espino D."/>
            <person name="Jungbluth S."/>
            <person name="Walsh D.A."/>
            <person name="Denef V.J."/>
            <person name="McMahon K.D."/>
            <person name="Konstantinidis K.T."/>
            <person name="Eloe-Fadrosh E.A."/>
            <person name="Kyrpides N.C."/>
            <person name="Woyke T."/>
        </authorList>
    </citation>
    <scope>NUCLEOTIDE SEQUENCE</scope>
    <source>
        <strain evidence="2">GVMAG-S-ERX555965-48</strain>
    </source>
</reference>
<organism evidence="2">
    <name type="scientific">viral metagenome</name>
    <dbReference type="NCBI Taxonomy" id="1070528"/>
    <lineage>
        <taxon>unclassified sequences</taxon>
        <taxon>metagenomes</taxon>
        <taxon>organismal metagenomes</taxon>
    </lineage>
</organism>
<dbReference type="EMBL" id="MN738770">
    <property type="protein sequence ID" value="QHS83901.1"/>
    <property type="molecule type" value="Genomic_DNA"/>
</dbReference>
<feature type="region of interest" description="Disordered" evidence="1">
    <location>
        <begin position="222"/>
        <end position="253"/>
    </location>
</feature>
<evidence type="ECO:0000256" key="1">
    <source>
        <dbReference type="SAM" id="MobiDB-lite"/>
    </source>
</evidence>